<feature type="compositionally biased region" description="Basic and acidic residues" evidence="1">
    <location>
        <begin position="82"/>
        <end position="91"/>
    </location>
</feature>
<accession>A0A2U7UB93</accession>
<feature type="region of interest" description="Disordered" evidence="1">
    <location>
        <begin position="82"/>
        <end position="126"/>
    </location>
</feature>
<organism evidence="2">
    <name type="scientific">Pandoravirus neocaledonia</name>
    <dbReference type="NCBI Taxonomy" id="2107708"/>
    <lineage>
        <taxon>Viruses</taxon>
        <taxon>Pandoravirus</taxon>
    </lineage>
</organism>
<reference evidence="2" key="1">
    <citation type="journal article" date="2018" name="Nat. Commun.">
        <title>Diversity and evolution of the emerging Pandoraviridae family.</title>
        <authorList>
            <person name="Legendre M."/>
            <person name="Fabre E."/>
            <person name="Poirot O."/>
            <person name="Jeudy S."/>
            <person name="Lartigue A."/>
            <person name="Alempic J.M."/>
            <person name="Beucher L."/>
            <person name="Philippe N."/>
            <person name="Bertaux L."/>
            <person name="Christo-Foroux E."/>
            <person name="Labadie K."/>
            <person name="Coute Y."/>
            <person name="Abergel C."/>
            <person name="Claverie J.M."/>
        </authorList>
    </citation>
    <scope>NUCLEOTIDE SEQUENCE [LARGE SCALE GENOMIC DNA]</scope>
    <source>
        <strain evidence="2">Neocaledonia</strain>
    </source>
</reference>
<name>A0A2U7UB93_9VIRU</name>
<dbReference type="EMBL" id="MG011690">
    <property type="protein sequence ID" value="AVK75731.1"/>
    <property type="molecule type" value="Genomic_DNA"/>
</dbReference>
<dbReference type="GeneID" id="36842444"/>
<evidence type="ECO:0000313" key="2">
    <source>
        <dbReference type="EMBL" id="AVK75731.1"/>
    </source>
</evidence>
<proteinExistence type="predicted"/>
<gene>
    <name evidence="2" type="ORF">pneo_cds_124</name>
</gene>
<dbReference type="Proteomes" id="UP000249287">
    <property type="component" value="Segment"/>
</dbReference>
<evidence type="ECO:0000256" key="1">
    <source>
        <dbReference type="SAM" id="MobiDB-lite"/>
    </source>
</evidence>
<protein>
    <submittedName>
        <fullName evidence="2">Uncharacterized protein</fullName>
    </submittedName>
</protein>
<sequence length="332" mass="36300">MTQQNQGSDESTAHSTAQREGVLESLLRQAGVAADVRFAFCQMPLTRVLDAFACAKCARPDGRVLCLADQVAHRKRRWKAIGHHDGSHTDSSDNDDDTTDDGGNGGGGDDDDDANRTRKSNVTQSAHHRVSLLASAGYEDTTLMGACIRALVPANVVSTVVGAILRHGRAGATDDVRVCADRQMMARHNRPPMRLCRPAARDRLRLMAWTWLDSVARERAHHWVSNAQAFGPCWEAVACPCDLSSNAQILCVGVDAGVGYCCQVDAAEMAREFQLRKDTAARGDGDSRLERIDCPYDPRIVGFIEPPFWSDEPTVFYVAIDGDARFAITAEW</sequence>
<dbReference type="RefSeq" id="YP_009481734.1">
    <property type="nucleotide sequence ID" value="NC_037666.1"/>
</dbReference>
<dbReference type="KEGG" id="vg:36842444"/>